<evidence type="ECO:0000256" key="4">
    <source>
        <dbReference type="ARBA" id="ARBA00022729"/>
    </source>
</evidence>
<keyword evidence="6" id="KW-0472">Membrane</keyword>
<organism evidence="9 10">
    <name type="scientific">Lactobacillus amylovorus</name>
    <dbReference type="NCBI Taxonomy" id="1604"/>
    <lineage>
        <taxon>Bacteria</taxon>
        <taxon>Bacillati</taxon>
        <taxon>Bacillota</taxon>
        <taxon>Bacilli</taxon>
        <taxon>Lactobacillales</taxon>
        <taxon>Lactobacillaceae</taxon>
        <taxon>Lactobacillus</taxon>
    </lineage>
</organism>
<dbReference type="PROSITE" id="PS50847">
    <property type="entry name" value="GRAM_POS_ANCHORING"/>
    <property type="match status" value="1"/>
</dbReference>
<dbReference type="NCBIfam" id="TIGR01167">
    <property type="entry name" value="LPXTG_anchor"/>
    <property type="match status" value="1"/>
</dbReference>
<dbReference type="InterPro" id="IPR008966">
    <property type="entry name" value="Adhesion_dom_sf"/>
</dbReference>
<dbReference type="RefSeq" id="WP_271864283.1">
    <property type="nucleotide sequence ID" value="NZ_JAOTGR010000003.1"/>
</dbReference>
<accession>A0A9X3W527</accession>
<keyword evidence="3" id="KW-0964">Secreted</keyword>
<feature type="domain" description="Gram-positive cocci surface proteins LPxTG" evidence="8">
    <location>
        <begin position="341"/>
        <end position="373"/>
    </location>
</feature>
<evidence type="ECO:0000256" key="2">
    <source>
        <dbReference type="ARBA" id="ARBA00022512"/>
    </source>
</evidence>
<evidence type="ECO:0000259" key="8">
    <source>
        <dbReference type="PROSITE" id="PS50847"/>
    </source>
</evidence>
<dbReference type="InterPro" id="IPR019931">
    <property type="entry name" value="LPXTG_anchor"/>
</dbReference>
<gene>
    <name evidence="9" type="ORF">ODU72_05905</name>
</gene>
<keyword evidence="2" id="KW-0134">Cell wall</keyword>
<feature type="chain" id="PRO_5040718560" evidence="7">
    <location>
        <begin position="18"/>
        <end position="373"/>
    </location>
</feature>
<sequence>MRKILVGIAFFCFLSFAQGVRTVQAAVMDVSDNFVSLKVDKKRAKFNDDFVHVQAKFSDRRQAFTANSLMKITWENVGGASLQGIKENNRLVIQDEAGRDHEVGQYVVDQDGVVILFNDNIEDFENVTGQIDFDLQVKNKSERGQTLFIQAGDVTKFLHVVGQNNPVEEISSVDINGIFDQDNISWEIKIDPKKAEYDQVVVENAIPEGLIWDEKSLNVQVANHEIKFDKENPKRYRYGEKATRIRRTDGNEMLVARNADGRREEKADTELGNKELKLPVTGLTGLDNQPTTISTPKATRVRHSDKDFKTVADKILDDDDLKEVSFKKHNRHRNRTSLASLPKAGESASLFLSIIGLFALIVGALTLGLKKEK</sequence>
<keyword evidence="5" id="KW-0572">Peptidoglycan-anchor</keyword>
<dbReference type="EMBL" id="JAOTGY010000009">
    <property type="protein sequence ID" value="MDB6258208.1"/>
    <property type="molecule type" value="Genomic_DNA"/>
</dbReference>
<dbReference type="Gene3D" id="2.60.40.1280">
    <property type="match status" value="1"/>
</dbReference>
<evidence type="ECO:0000256" key="3">
    <source>
        <dbReference type="ARBA" id="ARBA00022525"/>
    </source>
</evidence>
<comment type="subcellular location">
    <subcellularLocation>
        <location evidence="1">Secreted</location>
        <location evidence="1">Cell wall</location>
    </subcellularLocation>
</comment>
<protein>
    <submittedName>
        <fullName evidence="9">LPXTG cell wall anchor domain-containing protein</fullName>
    </submittedName>
</protein>
<evidence type="ECO:0000256" key="1">
    <source>
        <dbReference type="ARBA" id="ARBA00004191"/>
    </source>
</evidence>
<reference evidence="9" key="2">
    <citation type="submission" date="2022-10" db="EMBL/GenBank/DDBJ databases">
        <authorList>
            <person name="Kostovova I."/>
            <person name="Moravkova M."/>
            <person name="Pechar R."/>
        </authorList>
    </citation>
    <scope>NUCLEOTIDE SEQUENCE</scope>
    <source>
        <strain evidence="9">M490A</strain>
    </source>
</reference>
<dbReference type="InterPro" id="IPR011252">
    <property type="entry name" value="Fibrogen-bd_dom1"/>
</dbReference>
<comment type="caution">
    <text evidence="9">The sequence shown here is derived from an EMBL/GenBank/DDBJ whole genome shotgun (WGS) entry which is preliminary data.</text>
</comment>
<keyword evidence="6" id="KW-0812">Transmembrane</keyword>
<proteinExistence type="predicted"/>
<dbReference type="SUPFAM" id="SSF49401">
    <property type="entry name" value="Bacterial adhesins"/>
    <property type="match status" value="1"/>
</dbReference>
<dbReference type="Proteomes" id="UP001141981">
    <property type="component" value="Unassembled WGS sequence"/>
</dbReference>
<evidence type="ECO:0000313" key="9">
    <source>
        <dbReference type="EMBL" id="MDB6258208.1"/>
    </source>
</evidence>
<name>A0A9X3W527_LACAM</name>
<evidence type="ECO:0000313" key="10">
    <source>
        <dbReference type="Proteomes" id="UP001141981"/>
    </source>
</evidence>
<evidence type="ECO:0000256" key="5">
    <source>
        <dbReference type="ARBA" id="ARBA00023088"/>
    </source>
</evidence>
<reference evidence="9" key="1">
    <citation type="journal article" date="2022" name="Microorganisms">
        <title>Antibiotic Susceptibility, Resistance Gene Determinants and Corresponding Genomic Regions in Lactobacillus amylovorus Isolates Derived from Wild Boars and Domestic Pigs.</title>
        <authorList>
            <person name="Moravkova M."/>
            <person name="Kostovova I."/>
            <person name="Kavanova K."/>
            <person name="Pechar R."/>
            <person name="Stanek S."/>
            <person name="Brychta A."/>
            <person name="Zeman M."/>
            <person name="Kubasova T."/>
        </authorList>
    </citation>
    <scope>NUCLEOTIDE SEQUENCE</scope>
    <source>
        <strain evidence="9">M490A</strain>
    </source>
</reference>
<dbReference type="GO" id="GO:0007155">
    <property type="term" value="P:cell adhesion"/>
    <property type="evidence" value="ECO:0007669"/>
    <property type="project" value="InterPro"/>
</dbReference>
<feature type="transmembrane region" description="Helical" evidence="6">
    <location>
        <begin position="350"/>
        <end position="369"/>
    </location>
</feature>
<evidence type="ECO:0000256" key="7">
    <source>
        <dbReference type="SAM" id="SignalP"/>
    </source>
</evidence>
<feature type="signal peptide" evidence="7">
    <location>
        <begin position="1"/>
        <end position="17"/>
    </location>
</feature>
<dbReference type="AlphaFoldDB" id="A0A9X3W527"/>
<dbReference type="Pfam" id="PF00746">
    <property type="entry name" value="Gram_pos_anchor"/>
    <property type="match status" value="1"/>
</dbReference>
<keyword evidence="4 7" id="KW-0732">Signal</keyword>
<evidence type="ECO:0000256" key="6">
    <source>
        <dbReference type="SAM" id="Phobius"/>
    </source>
</evidence>
<keyword evidence="6" id="KW-1133">Transmembrane helix</keyword>